<feature type="transmembrane region" description="Helical" evidence="3">
    <location>
        <begin position="60"/>
        <end position="79"/>
    </location>
</feature>
<proteinExistence type="inferred from homology"/>
<organism evidence="4 5">
    <name type="scientific">Vicia faba</name>
    <name type="common">Broad bean</name>
    <name type="synonym">Faba vulgaris</name>
    <dbReference type="NCBI Taxonomy" id="3906"/>
    <lineage>
        <taxon>Eukaryota</taxon>
        <taxon>Viridiplantae</taxon>
        <taxon>Streptophyta</taxon>
        <taxon>Embryophyta</taxon>
        <taxon>Tracheophyta</taxon>
        <taxon>Spermatophyta</taxon>
        <taxon>Magnoliopsida</taxon>
        <taxon>eudicotyledons</taxon>
        <taxon>Gunneridae</taxon>
        <taxon>Pentapetalae</taxon>
        <taxon>rosids</taxon>
        <taxon>fabids</taxon>
        <taxon>Fabales</taxon>
        <taxon>Fabaceae</taxon>
        <taxon>Papilionoideae</taxon>
        <taxon>50 kb inversion clade</taxon>
        <taxon>NPAAA clade</taxon>
        <taxon>Hologalegina</taxon>
        <taxon>IRL clade</taxon>
        <taxon>Fabeae</taxon>
        <taxon>Vicia</taxon>
    </lineage>
</organism>
<sequence>MPGSWWAHHELGRGGWWFRDPVENASFMPWVLATARTFSIRSGLLAFVHSFATDDTRGIFLWRLFLLMTGISMILFSHMKQQASSQRLPDFVPQLKEDRFGGSKVKPFDPVLSDWWNETISNRELVPVPLPLRLREGSLMKKITRLASGKTGKTDLRWLSFDPFGEVIGSYQKKGVEEGAQDLRIKVPSGQERTDL</sequence>
<dbReference type="EMBL" id="OX451740">
    <property type="protein sequence ID" value="CAI8615510.1"/>
    <property type="molecule type" value="Genomic_DNA"/>
</dbReference>
<keyword evidence="3" id="KW-1133">Transmembrane helix</keyword>
<protein>
    <recommendedName>
        <fullName evidence="6">Cytochrome c assembly protein domain-containing protein</fullName>
    </recommendedName>
</protein>
<evidence type="ECO:0000256" key="2">
    <source>
        <dbReference type="ARBA" id="ARBA00022748"/>
    </source>
</evidence>
<evidence type="ECO:0000256" key="3">
    <source>
        <dbReference type="SAM" id="Phobius"/>
    </source>
</evidence>
<dbReference type="PANTHER" id="PTHR43653:SF1">
    <property type="entry name" value="CYTOCHROME C-TYPE BIOGENESIS PROTEIN CCMF"/>
    <property type="match status" value="1"/>
</dbReference>
<evidence type="ECO:0000313" key="4">
    <source>
        <dbReference type="EMBL" id="CAI8615510.1"/>
    </source>
</evidence>
<dbReference type="PANTHER" id="PTHR43653">
    <property type="entry name" value="CYTOCHROME C ASSEMBLY PROTEIN-RELATED"/>
    <property type="match status" value="1"/>
</dbReference>
<keyword evidence="2" id="KW-0201">Cytochrome c-type biogenesis</keyword>
<dbReference type="GO" id="GO:0016020">
    <property type="term" value="C:membrane"/>
    <property type="evidence" value="ECO:0007669"/>
    <property type="project" value="InterPro"/>
</dbReference>
<keyword evidence="3" id="KW-0812">Transmembrane</keyword>
<keyword evidence="3" id="KW-0472">Membrane</keyword>
<reference evidence="4 5" key="1">
    <citation type="submission" date="2023-01" db="EMBL/GenBank/DDBJ databases">
        <authorList>
            <person name="Kreplak J."/>
        </authorList>
    </citation>
    <scope>NUCLEOTIDE SEQUENCE [LARGE SCALE GENOMIC DNA]</scope>
</reference>
<dbReference type="GO" id="GO:0017004">
    <property type="term" value="P:cytochrome complex assembly"/>
    <property type="evidence" value="ECO:0007669"/>
    <property type="project" value="UniProtKB-KW"/>
</dbReference>
<dbReference type="InterPro" id="IPR003567">
    <property type="entry name" value="Cyt_c_biogenesis"/>
</dbReference>
<evidence type="ECO:0008006" key="6">
    <source>
        <dbReference type="Google" id="ProtNLM"/>
    </source>
</evidence>
<dbReference type="AlphaFoldDB" id="A0AAV1B2N2"/>
<evidence type="ECO:0000256" key="1">
    <source>
        <dbReference type="ARBA" id="ARBA00009186"/>
    </source>
</evidence>
<keyword evidence="5" id="KW-1185">Reference proteome</keyword>
<comment type="similarity">
    <text evidence="1">Belongs to the CcmF/CycK/Ccl1/NrfE/CcsA family.</text>
</comment>
<name>A0AAV1B2N2_VICFA</name>
<dbReference type="Proteomes" id="UP001157006">
    <property type="component" value="Chromosome 5"/>
</dbReference>
<dbReference type="GO" id="GO:0015232">
    <property type="term" value="F:heme transmembrane transporter activity"/>
    <property type="evidence" value="ECO:0007669"/>
    <property type="project" value="InterPro"/>
</dbReference>
<gene>
    <name evidence="4" type="ORF">VFH_V182560</name>
</gene>
<evidence type="ECO:0000313" key="5">
    <source>
        <dbReference type="Proteomes" id="UP001157006"/>
    </source>
</evidence>
<accession>A0AAV1B2N2</accession>